<sequence>MPVLQDERQHHSSETFSGSSCPSPPSPPLSPPALLVSSAAAEECARKTSNHSARLQDLSEVSMNPENVQAEEEEDGGQPQCAPEAGPYQAAGSLGKQRRAVSSLKFSGSGELLAAASADTTISIWDPKKRLLVRELKGGHTQGVSDVAWARDSQYLASASDDKTVRIWDTETGQELGRFIGHTGYVFCVTFNAQGSLLASGSADESVHLWDLRAGSCLRTLAAHAEPVTGVDFNEEGTCLVSGSYDGLVRLWNVGMGHCLKTLFAEGAPAVSHVRYAPNGRSVLVSTLDSTVRLWKVASPSAVTKTYQGHQNLRLCTFACYCAPDGAAASGQGHKNGPQYVSSGSEDGKVYVWDVQSQALVQTLGGHQDAVLSLAAHPTDGVLASGGTTADRSIRLWRPRCNGAD</sequence>
<dbReference type="InterPro" id="IPR015943">
    <property type="entry name" value="WD40/YVTN_repeat-like_dom_sf"/>
</dbReference>
<feature type="repeat" description="WD" evidence="3">
    <location>
        <begin position="179"/>
        <end position="220"/>
    </location>
</feature>
<dbReference type="PROSITE" id="PS50082">
    <property type="entry name" value="WD_REPEATS_2"/>
    <property type="match status" value="6"/>
</dbReference>
<dbReference type="AlphaFoldDB" id="W7TJE9"/>
<gene>
    <name evidence="6" type="ORF">Naga_100025g37</name>
</gene>
<dbReference type="SUPFAM" id="SSF50978">
    <property type="entry name" value="WD40 repeat-like"/>
    <property type="match status" value="1"/>
</dbReference>
<dbReference type="Pfam" id="PF25175">
    <property type="entry name" value="Beta-prop_WDR5"/>
    <property type="match status" value="1"/>
</dbReference>
<dbReference type="InterPro" id="IPR020472">
    <property type="entry name" value="WD40_PAC1"/>
</dbReference>
<evidence type="ECO:0000313" key="6">
    <source>
        <dbReference type="EMBL" id="EWM26217.1"/>
    </source>
</evidence>
<organism evidence="6 7">
    <name type="scientific">Nannochloropsis gaditana</name>
    <dbReference type="NCBI Taxonomy" id="72520"/>
    <lineage>
        <taxon>Eukaryota</taxon>
        <taxon>Sar</taxon>
        <taxon>Stramenopiles</taxon>
        <taxon>Ochrophyta</taxon>
        <taxon>Eustigmatophyceae</taxon>
        <taxon>Eustigmatales</taxon>
        <taxon>Monodopsidaceae</taxon>
        <taxon>Nannochloropsis</taxon>
    </lineage>
</organism>
<dbReference type="InterPro" id="IPR059122">
    <property type="entry name" value="Beta-prop_WDR5-like"/>
</dbReference>
<dbReference type="EMBL" id="AZIL01000698">
    <property type="protein sequence ID" value="EWM26217.1"/>
    <property type="molecule type" value="Genomic_DNA"/>
</dbReference>
<dbReference type="GO" id="GO:0035097">
    <property type="term" value="C:histone methyltransferase complex"/>
    <property type="evidence" value="ECO:0007669"/>
    <property type="project" value="UniProtKB-ARBA"/>
</dbReference>
<evidence type="ECO:0000256" key="3">
    <source>
        <dbReference type="PROSITE-ProRule" id="PRU00221"/>
    </source>
</evidence>
<reference evidence="6 7" key="1">
    <citation type="journal article" date="2014" name="Mol. Plant">
        <title>Chromosome Scale Genome Assembly and Transcriptome Profiling of Nannochloropsis gaditana in Nitrogen Depletion.</title>
        <authorList>
            <person name="Corteggiani Carpinelli E."/>
            <person name="Telatin A."/>
            <person name="Vitulo N."/>
            <person name="Forcato C."/>
            <person name="D'Angelo M."/>
            <person name="Schiavon R."/>
            <person name="Vezzi A."/>
            <person name="Giacometti G.M."/>
            <person name="Morosinotto T."/>
            <person name="Valle G."/>
        </authorList>
    </citation>
    <scope>NUCLEOTIDE SEQUENCE [LARGE SCALE GENOMIC DNA]</scope>
    <source>
        <strain evidence="6 7">B-31</strain>
    </source>
</reference>
<evidence type="ECO:0000313" key="7">
    <source>
        <dbReference type="Proteomes" id="UP000019335"/>
    </source>
</evidence>
<name>W7TJE9_9STRA</name>
<dbReference type="FunFam" id="2.130.10.10:FF:000228">
    <property type="entry name" value="COMPASS-like H3K4 histone methylase component WDR5A"/>
    <property type="match status" value="1"/>
</dbReference>
<dbReference type="Gene3D" id="2.130.10.10">
    <property type="entry name" value="YVTN repeat-like/Quinoprotein amine dehydrogenase"/>
    <property type="match status" value="1"/>
</dbReference>
<feature type="region of interest" description="Disordered" evidence="4">
    <location>
        <begin position="1"/>
        <end position="94"/>
    </location>
</feature>
<protein>
    <submittedName>
        <fullName evidence="6">Wd repeat containing protein</fullName>
    </submittedName>
</protein>
<feature type="repeat" description="WD" evidence="3">
    <location>
        <begin position="264"/>
        <end position="305"/>
    </location>
</feature>
<dbReference type="PRINTS" id="PR00320">
    <property type="entry name" value="GPROTEINBRPT"/>
</dbReference>
<keyword evidence="1 3" id="KW-0853">WD repeat</keyword>
<dbReference type="InterPro" id="IPR036322">
    <property type="entry name" value="WD40_repeat_dom_sf"/>
</dbReference>
<feature type="compositionally biased region" description="Pro residues" evidence="4">
    <location>
        <begin position="22"/>
        <end position="31"/>
    </location>
</feature>
<feature type="compositionally biased region" description="Low complexity" evidence="4">
    <location>
        <begin position="32"/>
        <end position="41"/>
    </location>
</feature>
<dbReference type="PANTHER" id="PTHR22847">
    <property type="entry name" value="WD40 REPEAT PROTEIN"/>
    <property type="match status" value="1"/>
</dbReference>
<comment type="caution">
    <text evidence="6">The sequence shown here is derived from an EMBL/GenBank/DDBJ whole genome shotgun (WGS) entry which is preliminary data.</text>
</comment>
<evidence type="ECO:0000256" key="4">
    <source>
        <dbReference type="SAM" id="MobiDB-lite"/>
    </source>
</evidence>
<evidence type="ECO:0000256" key="2">
    <source>
        <dbReference type="ARBA" id="ARBA00022737"/>
    </source>
</evidence>
<dbReference type="PROSITE" id="PS00678">
    <property type="entry name" value="WD_REPEATS_1"/>
    <property type="match status" value="3"/>
</dbReference>
<feature type="repeat" description="WD" evidence="3">
    <location>
        <begin position="339"/>
        <end position="363"/>
    </location>
</feature>
<dbReference type="OrthoDB" id="674604at2759"/>
<feature type="domain" description="WDR5-like beta-propeller" evidence="5">
    <location>
        <begin position="96"/>
        <end position="398"/>
    </location>
</feature>
<keyword evidence="2" id="KW-0677">Repeat</keyword>
<dbReference type="Proteomes" id="UP000019335">
    <property type="component" value="Chromosome 9"/>
</dbReference>
<dbReference type="PROSITE" id="PS50294">
    <property type="entry name" value="WD_REPEATS_REGION"/>
    <property type="match status" value="4"/>
</dbReference>
<feature type="repeat" description="WD" evidence="3">
    <location>
        <begin position="137"/>
        <end position="178"/>
    </location>
</feature>
<feature type="compositionally biased region" description="Basic and acidic residues" evidence="4">
    <location>
        <begin position="1"/>
        <end position="13"/>
    </location>
</feature>
<dbReference type="PANTHER" id="PTHR22847:SF637">
    <property type="entry name" value="WD REPEAT DOMAIN 5B"/>
    <property type="match status" value="1"/>
</dbReference>
<evidence type="ECO:0000259" key="5">
    <source>
        <dbReference type="Pfam" id="PF25175"/>
    </source>
</evidence>
<dbReference type="InterPro" id="IPR001680">
    <property type="entry name" value="WD40_rpt"/>
</dbReference>
<evidence type="ECO:0000256" key="1">
    <source>
        <dbReference type="ARBA" id="ARBA00022574"/>
    </source>
</evidence>
<feature type="repeat" description="WD" evidence="3">
    <location>
        <begin position="94"/>
        <end position="126"/>
    </location>
</feature>
<dbReference type="SMART" id="SM00320">
    <property type="entry name" value="WD40"/>
    <property type="match status" value="7"/>
</dbReference>
<accession>W7TJE9</accession>
<proteinExistence type="predicted"/>
<dbReference type="CDD" id="cd00200">
    <property type="entry name" value="WD40"/>
    <property type="match status" value="1"/>
</dbReference>
<dbReference type="InterPro" id="IPR019775">
    <property type="entry name" value="WD40_repeat_CS"/>
</dbReference>
<keyword evidence="7" id="KW-1185">Reference proteome</keyword>
<feature type="repeat" description="WD" evidence="3">
    <location>
        <begin position="221"/>
        <end position="262"/>
    </location>
</feature>